<organism evidence="1 2">
    <name type="scientific">Aspergillus melleus</name>
    <dbReference type="NCBI Taxonomy" id="138277"/>
    <lineage>
        <taxon>Eukaryota</taxon>
        <taxon>Fungi</taxon>
        <taxon>Dikarya</taxon>
        <taxon>Ascomycota</taxon>
        <taxon>Pezizomycotina</taxon>
        <taxon>Eurotiomycetes</taxon>
        <taxon>Eurotiomycetidae</taxon>
        <taxon>Eurotiales</taxon>
        <taxon>Aspergillaceae</taxon>
        <taxon>Aspergillus</taxon>
        <taxon>Aspergillus subgen. Circumdati</taxon>
    </lineage>
</organism>
<dbReference type="EMBL" id="JAOPJF010000029">
    <property type="protein sequence ID" value="KAK1144608.1"/>
    <property type="molecule type" value="Genomic_DNA"/>
</dbReference>
<evidence type="ECO:0000313" key="1">
    <source>
        <dbReference type="EMBL" id="KAK1144608.1"/>
    </source>
</evidence>
<comment type="caution">
    <text evidence="1">The sequence shown here is derived from an EMBL/GenBank/DDBJ whole genome shotgun (WGS) entry which is preliminary data.</text>
</comment>
<accession>A0ACC3B359</accession>
<dbReference type="Proteomes" id="UP001177260">
    <property type="component" value="Unassembled WGS sequence"/>
</dbReference>
<reference evidence="1 2" key="1">
    <citation type="journal article" date="2023" name="ACS Omega">
        <title>Identification of the Neoaspergillic Acid Biosynthesis Gene Cluster by Establishing an In Vitro CRISPR-Ribonucleoprotein Genetic System in Aspergillus melleus.</title>
        <authorList>
            <person name="Yuan B."/>
            <person name="Grau M.F."/>
            <person name="Murata R.M."/>
            <person name="Torok T."/>
            <person name="Venkateswaran K."/>
            <person name="Stajich J.E."/>
            <person name="Wang C.C.C."/>
        </authorList>
    </citation>
    <scope>NUCLEOTIDE SEQUENCE [LARGE SCALE GENOMIC DNA]</scope>
    <source>
        <strain evidence="1 2">IMV 1140</strain>
    </source>
</reference>
<gene>
    <name evidence="1" type="ORF">N8T08_004911</name>
</gene>
<keyword evidence="2" id="KW-1185">Reference proteome</keyword>
<protein>
    <submittedName>
        <fullName evidence="1">Uncharacterized protein</fullName>
    </submittedName>
</protein>
<evidence type="ECO:0000313" key="2">
    <source>
        <dbReference type="Proteomes" id="UP001177260"/>
    </source>
</evidence>
<name>A0ACC3B359_9EURO</name>
<sequence length="215" mass="24740">MACRRTIIATPLRQIDMPKDGDFWVWYRETLAKADMVDPSLVADGHFVLRSALCVIWERVQASLHKQLQLMGVQNCVFPFLTPKITNTSDRYNEQHTQNLVADQLTTSSIIYSHFTRWIQTRLDLPLHLNQWKLVTCDVSHPEPLFRSRDVLVQEAHTEHLTEPDASREQKQVLDRYADLYEGFLAVLVVKGYRAISTAVIPPLPLIVLMSMSLL</sequence>
<proteinExistence type="predicted"/>